<dbReference type="InterPro" id="IPR016181">
    <property type="entry name" value="Acyl_CoA_acyltransferase"/>
</dbReference>
<dbReference type="InterPro" id="IPR000182">
    <property type="entry name" value="GNAT_dom"/>
</dbReference>
<dbReference type="AlphaFoldDB" id="A0A409X8K1"/>
<dbReference type="PANTHER" id="PTHR10908">
    <property type="entry name" value="SEROTONIN N-ACETYLTRANSFERASE"/>
    <property type="match status" value="1"/>
</dbReference>
<evidence type="ECO:0000313" key="8">
    <source>
        <dbReference type="Proteomes" id="UP000283269"/>
    </source>
</evidence>
<organism evidence="7 8">
    <name type="scientific">Psilocybe cyanescens</name>
    <dbReference type="NCBI Taxonomy" id="93625"/>
    <lineage>
        <taxon>Eukaryota</taxon>
        <taxon>Fungi</taxon>
        <taxon>Dikarya</taxon>
        <taxon>Basidiomycota</taxon>
        <taxon>Agaricomycotina</taxon>
        <taxon>Agaricomycetes</taxon>
        <taxon>Agaricomycetidae</taxon>
        <taxon>Agaricales</taxon>
        <taxon>Agaricineae</taxon>
        <taxon>Strophariaceae</taxon>
        <taxon>Psilocybe</taxon>
    </lineage>
</organism>
<dbReference type="InterPro" id="IPR007515">
    <property type="entry name" value="Mss4"/>
</dbReference>
<name>A0A409X8K1_PSICY</name>
<dbReference type="InterPro" id="IPR011057">
    <property type="entry name" value="Mss4-like_sf"/>
</dbReference>
<dbReference type="Proteomes" id="UP000283269">
    <property type="component" value="Unassembled WGS sequence"/>
</dbReference>
<keyword evidence="3" id="KW-0808">Transferase</keyword>
<protein>
    <recommendedName>
        <fullName evidence="6">N-acetyltransferase domain-containing protein</fullName>
    </recommendedName>
</protein>
<dbReference type="PANTHER" id="PTHR10908:SF0">
    <property type="entry name" value="SEROTONIN N-ACETYLTRANSFERASE"/>
    <property type="match status" value="1"/>
</dbReference>
<dbReference type="GO" id="GO:0005085">
    <property type="term" value="F:guanyl-nucleotide exchange factor activity"/>
    <property type="evidence" value="ECO:0007669"/>
    <property type="project" value="UniProtKB-KW"/>
</dbReference>
<dbReference type="EMBL" id="NHYD01002385">
    <property type="protein sequence ID" value="PPQ87060.1"/>
    <property type="molecule type" value="Genomic_DNA"/>
</dbReference>
<comment type="caution">
    <text evidence="7">The sequence shown here is derived from an EMBL/GenBank/DDBJ whole genome shotgun (WGS) entry which is preliminary data.</text>
</comment>
<accession>A0A409X8K1</accession>
<dbReference type="GO" id="GO:0005737">
    <property type="term" value="C:cytoplasm"/>
    <property type="evidence" value="ECO:0007669"/>
    <property type="project" value="TreeGrafter"/>
</dbReference>
<reference evidence="7 8" key="1">
    <citation type="journal article" date="2018" name="Evol. Lett.">
        <title>Horizontal gene cluster transfer increased hallucinogenic mushroom diversity.</title>
        <authorList>
            <person name="Reynolds H.T."/>
            <person name="Vijayakumar V."/>
            <person name="Gluck-Thaler E."/>
            <person name="Korotkin H.B."/>
            <person name="Matheny P.B."/>
            <person name="Slot J.C."/>
        </authorList>
    </citation>
    <scope>NUCLEOTIDE SEQUENCE [LARGE SCALE GENOMIC DNA]</scope>
    <source>
        <strain evidence="7 8">2631</strain>
    </source>
</reference>
<keyword evidence="4" id="KW-0653">Protein transport</keyword>
<evidence type="ECO:0000256" key="4">
    <source>
        <dbReference type="ARBA" id="ARBA00022927"/>
    </source>
</evidence>
<keyword evidence="1" id="KW-0813">Transport</keyword>
<dbReference type="Pfam" id="PF04421">
    <property type="entry name" value="Mss4"/>
    <property type="match status" value="1"/>
</dbReference>
<dbReference type="SUPFAM" id="SSF51316">
    <property type="entry name" value="Mss4-like"/>
    <property type="match status" value="1"/>
</dbReference>
<dbReference type="OrthoDB" id="30840at2759"/>
<dbReference type="Gene3D" id="2.170.150.10">
    <property type="entry name" value="Metal Binding Protein, Guanine Nucleotide Exchange Factor, Chain A"/>
    <property type="match status" value="1"/>
</dbReference>
<gene>
    <name evidence="7" type="ORF">CVT25_000040</name>
</gene>
<sequence>MVSSSGLIFDYVSSSDIVAALEIERQAGKLFLGAYEQGSDSRRLIGYICSTLSPSASLTHDSMSTHVPNSPSVCIHSVCVAPSHQRQGVGLSLLKEYIARLERARAEGSANYSRVLLISHDNLRGFYEKARFKWLGKSNVVHGSKPWYEMRRDLESAQGVMESPVQTLEGNQTIPPGVLEALQRRKDVIPSSRHISDFPNGLLELVESDAELPGISFNKYDLLCPRNGCGSVILKKGVGKWIERASVEMDPEGYLQPNLPPLPTPPETAQWWLITPSPMEFENIGFTRPLRPEGGRAIKLLTCAECDLGPLGWCEEGGSEFWLACSRVGYKG</sequence>
<dbReference type="Pfam" id="PF00583">
    <property type="entry name" value="Acetyltransf_1"/>
    <property type="match status" value="1"/>
</dbReference>
<dbReference type="CDD" id="cd04301">
    <property type="entry name" value="NAT_SF"/>
    <property type="match status" value="1"/>
</dbReference>
<evidence type="ECO:0000256" key="3">
    <source>
        <dbReference type="ARBA" id="ARBA00022679"/>
    </source>
</evidence>
<dbReference type="Gene3D" id="3.40.630.30">
    <property type="match status" value="1"/>
</dbReference>
<keyword evidence="8" id="KW-1185">Reference proteome</keyword>
<evidence type="ECO:0000256" key="1">
    <source>
        <dbReference type="ARBA" id="ARBA00022448"/>
    </source>
</evidence>
<evidence type="ECO:0000256" key="5">
    <source>
        <dbReference type="ARBA" id="ARBA00023315"/>
    </source>
</evidence>
<evidence type="ECO:0000259" key="6">
    <source>
        <dbReference type="PROSITE" id="PS51186"/>
    </source>
</evidence>
<feature type="domain" description="N-acetyltransferase" evidence="6">
    <location>
        <begin position="7"/>
        <end position="155"/>
    </location>
</feature>
<dbReference type="PROSITE" id="PS51186">
    <property type="entry name" value="GNAT"/>
    <property type="match status" value="1"/>
</dbReference>
<evidence type="ECO:0000313" key="7">
    <source>
        <dbReference type="EMBL" id="PPQ87060.1"/>
    </source>
</evidence>
<evidence type="ECO:0000256" key="2">
    <source>
        <dbReference type="ARBA" id="ARBA00022658"/>
    </source>
</evidence>
<dbReference type="GO" id="GO:0004059">
    <property type="term" value="F:aralkylamine N-acetyltransferase activity"/>
    <property type="evidence" value="ECO:0007669"/>
    <property type="project" value="TreeGrafter"/>
</dbReference>
<dbReference type="InterPro" id="IPR051635">
    <property type="entry name" value="SNAT-like"/>
</dbReference>
<proteinExistence type="predicted"/>
<dbReference type="InParanoid" id="A0A409X8K1"/>
<dbReference type="SUPFAM" id="SSF55729">
    <property type="entry name" value="Acyl-CoA N-acyltransferases (Nat)"/>
    <property type="match status" value="1"/>
</dbReference>
<dbReference type="InterPro" id="IPR011323">
    <property type="entry name" value="Mss4/transl-control_tumour"/>
</dbReference>
<dbReference type="GO" id="GO:0007264">
    <property type="term" value="P:small GTPase-mediated signal transduction"/>
    <property type="evidence" value="ECO:0007669"/>
    <property type="project" value="InterPro"/>
</dbReference>
<dbReference type="STRING" id="93625.A0A409X8K1"/>
<dbReference type="GO" id="GO:0015031">
    <property type="term" value="P:protein transport"/>
    <property type="evidence" value="ECO:0007669"/>
    <property type="project" value="UniProtKB-KW"/>
</dbReference>
<keyword evidence="5" id="KW-0012">Acyltransferase</keyword>
<dbReference type="PROSITE" id="PS51796">
    <property type="entry name" value="MSS4"/>
    <property type="match status" value="1"/>
</dbReference>
<keyword evidence="2" id="KW-0344">Guanine-nucleotide releasing factor</keyword>